<dbReference type="Proteomes" id="UP000000445">
    <property type="component" value="Chromosome"/>
</dbReference>
<dbReference type="InterPro" id="IPR051461">
    <property type="entry name" value="UPF0750_membrane"/>
</dbReference>
<dbReference type="PANTHER" id="PTHR33545">
    <property type="entry name" value="UPF0750 MEMBRANE PROTEIN YITT-RELATED"/>
    <property type="match status" value="1"/>
</dbReference>
<sequence>MIEKIREYVLSTLGTLVTAVGVVVFLIPNNIAAGGVSGLSMILHHLLPLPVGIWMYILNGLLFLVAFLTVGFDFSAKTIYCTFVFNFFVDLFDRLIPLPKYTGDDLFLAVSFGTLLTALGLAITFSQNSSTGGTDIIARILNKYFWISMGMGLLMVDFTIAALAGVTFNARTGMYALLGVILNGIMVDFMLRGIEQSSEVTIISERSEEIKDFVLYKLHRGATYVPAKGAYTGKERKILLVVVRRRELNELIRFIRKVDPKAFVVIKEVRQALGEGFKELEEL</sequence>
<gene>
    <name evidence="8" type="ordered locus">CTN_0510</name>
</gene>
<evidence type="ECO:0000256" key="5">
    <source>
        <dbReference type="ARBA" id="ARBA00023136"/>
    </source>
</evidence>
<keyword evidence="3 6" id="KW-0812">Transmembrane</keyword>
<protein>
    <recommendedName>
        <fullName evidence="7">DUF2179 domain-containing protein</fullName>
    </recommendedName>
</protein>
<dbReference type="Pfam" id="PF10035">
    <property type="entry name" value="DUF2179"/>
    <property type="match status" value="1"/>
</dbReference>
<evidence type="ECO:0000256" key="3">
    <source>
        <dbReference type="ARBA" id="ARBA00022692"/>
    </source>
</evidence>
<evidence type="ECO:0000259" key="7">
    <source>
        <dbReference type="Pfam" id="PF10035"/>
    </source>
</evidence>
<dbReference type="RefSeq" id="WP_015919005.1">
    <property type="nucleotide sequence ID" value="NC_011978.1"/>
</dbReference>
<name>B9K6V3_THENN</name>
<dbReference type="InterPro" id="IPR015867">
    <property type="entry name" value="N-reg_PII/ATP_PRibTrfase_C"/>
</dbReference>
<dbReference type="STRING" id="309803.CTN_0510"/>
<keyword evidence="5 6" id="KW-0472">Membrane</keyword>
<dbReference type="PANTHER" id="PTHR33545:SF5">
    <property type="entry name" value="UPF0750 MEMBRANE PROTEIN YITT"/>
    <property type="match status" value="1"/>
</dbReference>
<dbReference type="Pfam" id="PF02588">
    <property type="entry name" value="YitT_membrane"/>
    <property type="match status" value="1"/>
</dbReference>
<evidence type="ECO:0000256" key="4">
    <source>
        <dbReference type="ARBA" id="ARBA00022989"/>
    </source>
</evidence>
<evidence type="ECO:0000313" key="9">
    <source>
        <dbReference type="Proteomes" id="UP000000445"/>
    </source>
</evidence>
<keyword evidence="9" id="KW-1185">Reference proteome</keyword>
<proteinExistence type="predicted"/>
<feature type="transmembrane region" description="Helical" evidence="6">
    <location>
        <begin position="145"/>
        <end position="168"/>
    </location>
</feature>
<dbReference type="InterPro" id="IPR003740">
    <property type="entry name" value="YitT"/>
</dbReference>
<evidence type="ECO:0000256" key="6">
    <source>
        <dbReference type="SAM" id="Phobius"/>
    </source>
</evidence>
<dbReference type="GO" id="GO:0005886">
    <property type="term" value="C:plasma membrane"/>
    <property type="evidence" value="ECO:0007669"/>
    <property type="project" value="UniProtKB-SubCell"/>
</dbReference>
<evidence type="ECO:0000313" key="8">
    <source>
        <dbReference type="EMBL" id="ACM22686.1"/>
    </source>
</evidence>
<accession>B9K6V3</accession>
<feature type="transmembrane region" description="Helical" evidence="6">
    <location>
        <begin position="53"/>
        <end position="72"/>
    </location>
</feature>
<reference evidence="8 9" key="1">
    <citation type="journal article" date="2009" name="Biosci. Biotechnol. Biochem.">
        <title>WeGAS: a web-based microbial genome annotation system.</title>
        <authorList>
            <person name="Lee D."/>
            <person name="Seo H."/>
            <person name="Park C."/>
            <person name="Park K."/>
        </authorList>
    </citation>
    <scope>NUCLEOTIDE SEQUENCE [LARGE SCALE GENOMIC DNA]</scope>
    <source>
        <strain evidence="9">ATCC 49049 / DSM 4359 / NBRC 107923 / NS-E</strain>
    </source>
</reference>
<feature type="transmembrane region" description="Helical" evidence="6">
    <location>
        <begin position="108"/>
        <end position="125"/>
    </location>
</feature>
<feature type="transmembrane region" description="Helical" evidence="6">
    <location>
        <begin position="174"/>
        <end position="191"/>
    </location>
</feature>
<keyword evidence="4 6" id="KW-1133">Transmembrane helix</keyword>
<dbReference type="KEGG" id="tna:CTN_0510"/>
<evidence type="ECO:0000256" key="2">
    <source>
        <dbReference type="ARBA" id="ARBA00022475"/>
    </source>
</evidence>
<comment type="subcellular location">
    <subcellularLocation>
        <location evidence="1">Cell membrane</location>
        <topology evidence="1">Multi-pass membrane protein</topology>
    </subcellularLocation>
</comment>
<dbReference type="Gene3D" id="3.30.70.120">
    <property type="match status" value="1"/>
</dbReference>
<feature type="transmembrane region" description="Helical" evidence="6">
    <location>
        <begin position="79"/>
        <end position="96"/>
    </location>
</feature>
<dbReference type="eggNOG" id="COG1284">
    <property type="taxonomic scope" value="Bacteria"/>
</dbReference>
<feature type="domain" description="DUF2179" evidence="7">
    <location>
        <begin position="220"/>
        <end position="274"/>
    </location>
</feature>
<evidence type="ECO:0000256" key="1">
    <source>
        <dbReference type="ARBA" id="ARBA00004651"/>
    </source>
</evidence>
<keyword evidence="2" id="KW-1003">Cell membrane</keyword>
<dbReference type="HOGENOM" id="CLU_063199_0_0_0"/>
<feature type="transmembrane region" description="Helical" evidence="6">
    <location>
        <begin position="12"/>
        <end position="33"/>
    </location>
</feature>
<dbReference type="AlphaFoldDB" id="B9K6V3"/>
<dbReference type="PIRSF" id="PIRSF006483">
    <property type="entry name" value="Membrane_protein_YitT"/>
    <property type="match status" value="1"/>
</dbReference>
<dbReference type="InterPro" id="IPR019264">
    <property type="entry name" value="DUF2179"/>
</dbReference>
<dbReference type="EMBL" id="CP000916">
    <property type="protein sequence ID" value="ACM22686.1"/>
    <property type="molecule type" value="Genomic_DNA"/>
</dbReference>
<organism evidence="8 9">
    <name type="scientific">Thermotoga neapolitana (strain ATCC 49049 / DSM 4359 / NBRC 107923 / NS-E)</name>
    <dbReference type="NCBI Taxonomy" id="309803"/>
    <lineage>
        <taxon>Bacteria</taxon>
        <taxon>Thermotogati</taxon>
        <taxon>Thermotogota</taxon>
        <taxon>Thermotogae</taxon>
        <taxon>Thermotogales</taxon>
        <taxon>Thermotogaceae</taxon>
        <taxon>Thermotoga</taxon>
    </lineage>
</organism>
<dbReference type="CDD" id="cd16380">
    <property type="entry name" value="YitT_C"/>
    <property type="match status" value="1"/>
</dbReference>